<proteinExistence type="predicted"/>
<keyword evidence="3" id="KW-1185">Reference proteome</keyword>
<dbReference type="Proteomes" id="UP000823775">
    <property type="component" value="Unassembled WGS sequence"/>
</dbReference>
<evidence type="ECO:0000256" key="1">
    <source>
        <dbReference type="SAM" id="MobiDB-lite"/>
    </source>
</evidence>
<feature type="region of interest" description="Disordered" evidence="1">
    <location>
        <begin position="1"/>
        <end position="61"/>
    </location>
</feature>
<name>A0ABS8Y9C3_DATST</name>
<accession>A0ABS8Y9C3</accession>
<gene>
    <name evidence="2" type="ORF">HAX54_016602</name>
</gene>
<protein>
    <submittedName>
        <fullName evidence="2">Uncharacterized protein</fullName>
    </submittedName>
</protein>
<evidence type="ECO:0000313" key="2">
    <source>
        <dbReference type="EMBL" id="MCE5167684.1"/>
    </source>
</evidence>
<comment type="caution">
    <text evidence="2">The sequence shown here is derived from an EMBL/GenBank/DDBJ whole genome shotgun (WGS) entry which is preliminary data.</text>
</comment>
<feature type="non-terminal residue" evidence="2">
    <location>
        <position position="113"/>
    </location>
</feature>
<reference evidence="2 3" key="1">
    <citation type="journal article" date="2021" name="BMC Genomics">
        <title>Datura genome reveals duplications of psychoactive alkaloid biosynthetic genes and high mutation rate following tissue culture.</title>
        <authorList>
            <person name="Rajewski A."/>
            <person name="Carter-House D."/>
            <person name="Stajich J."/>
            <person name="Litt A."/>
        </authorList>
    </citation>
    <scope>NUCLEOTIDE SEQUENCE [LARGE SCALE GENOMIC DNA]</scope>
    <source>
        <strain evidence="2">AR-01</strain>
    </source>
</reference>
<evidence type="ECO:0000313" key="3">
    <source>
        <dbReference type="Proteomes" id="UP000823775"/>
    </source>
</evidence>
<organism evidence="2 3">
    <name type="scientific">Datura stramonium</name>
    <name type="common">Jimsonweed</name>
    <name type="synonym">Common thornapple</name>
    <dbReference type="NCBI Taxonomy" id="4076"/>
    <lineage>
        <taxon>Eukaryota</taxon>
        <taxon>Viridiplantae</taxon>
        <taxon>Streptophyta</taxon>
        <taxon>Embryophyta</taxon>
        <taxon>Tracheophyta</taxon>
        <taxon>Spermatophyta</taxon>
        <taxon>Magnoliopsida</taxon>
        <taxon>eudicotyledons</taxon>
        <taxon>Gunneridae</taxon>
        <taxon>Pentapetalae</taxon>
        <taxon>asterids</taxon>
        <taxon>lamiids</taxon>
        <taxon>Solanales</taxon>
        <taxon>Solanaceae</taxon>
        <taxon>Solanoideae</taxon>
        <taxon>Datureae</taxon>
        <taxon>Datura</taxon>
    </lineage>
</organism>
<sequence length="113" mass="12205">GGISGGEGQRKRELRWRPAKGKREMSRLPLVGENGGGEDVRGVGSRRRWRERERRSAAQGFGGDSGDWQWCYFAGVVGVGGRQWGWFLVGRGGAGGGTLAGKDEGEKEGERDA</sequence>
<dbReference type="EMBL" id="JACEIK010207741">
    <property type="protein sequence ID" value="MCE5167684.1"/>
    <property type="molecule type" value="Genomic_DNA"/>
</dbReference>
<feature type="non-terminal residue" evidence="2">
    <location>
        <position position="1"/>
    </location>
</feature>